<evidence type="ECO:0000313" key="2">
    <source>
        <dbReference type="Proteomes" id="UP001207468"/>
    </source>
</evidence>
<protein>
    <submittedName>
        <fullName evidence="1">Uncharacterized protein</fullName>
    </submittedName>
</protein>
<accession>A0ACC0UNC9</accession>
<organism evidence="1 2">
    <name type="scientific">Russula earlei</name>
    <dbReference type="NCBI Taxonomy" id="71964"/>
    <lineage>
        <taxon>Eukaryota</taxon>
        <taxon>Fungi</taxon>
        <taxon>Dikarya</taxon>
        <taxon>Basidiomycota</taxon>
        <taxon>Agaricomycotina</taxon>
        <taxon>Agaricomycetes</taxon>
        <taxon>Russulales</taxon>
        <taxon>Russulaceae</taxon>
        <taxon>Russula</taxon>
    </lineage>
</organism>
<evidence type="ECO:0000313" key="1">
    <source>
        <dbReference type="EMBL" id="KAI9513148.1"/>
    </source>
</evidence>
<reference evidence="1" key="1">
    <citation type="submission" date="2021-03" db="EMBL/GenBank/DDBJ databases">
        <title>Evolutionary priming and transition to the ectomycorrhizal habit in an iconic lineage of mushroom-forming fungi: is preadaptation a requirement?</title>
        <authorList>
            <consortium name="DOE Joint Genome Institute"/>
            <person name="Looney B.P."/>
            <person name="Miyauchi S."/>
            <person name="Morin E."/>
            <person name="Drula E."/>
            <person name="Courty P.E."/>
            <person name="Chicoki N."/>
            <person name="Fauchery L."/>
            <person name="Kohler A."/>
            <person name="Kuo A."/>
            <person name="LaButti K."/>
            <person name="Pangilinan J."/>
            <person name="Lipzen A."/>
            <person name="Riley R."/>
            <person name="Andreopoulos W."/>
            <person name="He G."/>
            <person name="Johnson J."/>
            <person name="Barry K.W."/>
            <person name="Grigoriev I.V."/>
            <person name="Nagy L."/>
            <person name="Hibbett D."/>
            <person name="Henrissat B."/>
            <person name="Matheny P.B."/>
            <person name="Labbe J."/>
            <person name="Martin A.F."/>
        </authorList>
    </citation>
    <scope>NUCLEOTIDE SEQUENCE</scope>
    <source>
        <strain evidence="1">BPL698</strain>
    </source>
</reference>
<gene>
    <name evidence="1" type="ORF">F5148DRAFT_1159171</name>
</gene>
<comment type="caution">
    <text evidence="1">The sequence shown here is derived from an EMBL/GenBank/DDBJ whole genome shotgun (WGS) entry which is preliminary data.</text>
</comment>
<proteinExistence type="predicted"/>
<name>A0ACC0UNC9_9AGAM</name>
<keyword evidence="2" id="KW-1185">Reference proteome</keyword>
<dbReference type="EMBL" id="JAGFNK010000003">
    <property type="protein sequence ID" value="KAI9513148.1"/>
    <property type="molecule type" value="Genomic_DNA"/>
</dbReference>
<sequence>MLLRPSLRCHELVCSGRSLFGWILLLVAGTLVVTAFTLSRISILTERFPPARDRVDIHSVKSNLQNSSSSCQRLSHPPAFSENLLDVASKIYVISLPRRTDRRFQMDRLKDALHLNWTYRNACEANASIVTTIMRQVHVLRSQLSRRPKLDAAQAPNDAVFDWPRDIEDAICSQETLKPSGADLWTLPSSRSSSDPFLPAEMADPYYAFTHSQYAEGGVSSHPAPLACTSRNNVFAAFSPNLPVYRRLTAAKVACWYSHFQTIREIADGKDDAVLILEDDVDIERDVTRRLEVLFDALPNDWDIVYLGHCWSNESRLPPLRNVSLRAPSGRTTPTALHPAIAHLRYPPFAYSRAIDQALAWLVESRRLRAFSVVPPVVIQRKIALSDVMPGVGSTWRDELYDGVLGSVNDQSKGPS</sequence>
<dbReference type="Proteomes" id="UP001207468">
    <property type="component" value="Unassembled WGS sequence"/>
</dbReference>